<organism evidence="4 5">
    <name type="scientific">Streptomyces mutomycini</name>
    <dbReference type="NCBI Taxonomy" id="284036"/>
    <lineage>
        <taxon>Bacteria</taxon>
        <taxon>Bacillati</taxon>
        <taxon>Actinomycetota</taxon>
        <taxon>Actinomycetes</taxon>
        <taxon>Kitasatosporales</taxon>
        <taxon>Streptomycetaceae</taxon>
        <taxon>Streptomyces</taxon>
    </lineage>
</organism>
<reference evidence="5" key="1">
    <citation type="journal article" date="2019" name="Int. J. Syst. Evol. Microbiol.">
        <title>The Global Catalogue of Microorganisms (GCM) 10K type strain sequencing project: providing services to taxonomists for standard genome sequencing and annotation.</title>
        <authorList>
            <consortium name="The Broad Institute Genomics Platform"/>
            <consortium name="The Broad Institute Genome Sequencing Center for Infectious Disease"/>
            <person name="Wu L."/>
            <person name="Ma J."/>
        </authorList>
    </citation>
    <scope>NUCLEOTIDE SEQUENCE [LARGE SCALE GENOMIC DNA]</scope>
    <source>
        <strain evidence="5">CGMCC 4.1721</strain>
    </source>
</reference>
<dbReference type="SUPFAM" id="SSF141493">
    <property type="entry name" value="Allene oxide cyclase-like"/>
    <property type="match status" value="1"/>
</dbReference>
<sequence length="250" mass="25773">MDTDAYGTTGVRSRPRSPDLLGCLAFCGPTRGWAALTLFIPTNTEATMGFAGRPFIFLAVAVLGGSAGLATLGSASADVVPQKAAATAEAHPADGSSEKSRTIRVEARLQAGEELDLGATGRSVGDQFVFSGNLASTGGPAERSVGRFGGFCVITDLERNAGQCSSTAVLPGGQITVQGEQAGIPVPKTVVNAITGGTGEFRKARGQVTQRVLTPATWQLTFEVSDMQPHRARDGRIPSEAPTPPSFPGK</sequence>
<dbReference type="Proteomes" id="UP001596208">
    <property type="component" value="Unassembled WGS sequence"/>
</dbReference>
<proteinExistence type="predicted"/>
<dbReference type="InterPro" id="IPR004265">
    <property type="entry name" value="Dirigent"/>
</dbReference>
<evidence type="ECO:0000256" key="3">
    <source>
        <dbReference type="SAM" id="MobiDB-lite"/>
    </source>
</evidence>
<comment type="caution">
    <text evidence="4">The sequence shown here is derived from an EMBL/GenBank/DDBJ whole genome shotgun (WGS) entry which is preliminary data.</text>
</comment>
<accession>A0ABW0B9V6</accession>
<protein>
    <submittedName>
        <fullName evidence="4">Dirigent protein</fullName>
    </submittedName>
</protein>
<evidence type="ECO:0000313" key="5">
    <source>
        <dbReference type="Proteomes" id="UP001596208"/>
    </source>
</evidence>
<feature type="compositionally biased region" description="Pro residues" evidence="3">
    <location>
        <begin position="241"/>
        <end position="250"/>
    </location>
</feature>
<dbReference type="InterPro" id="IPR044859">
    <property type="entry name" value="Allene_oxi_cyc_Dirigent"/>
</dbReference>
<dbReference type="Gene3D" id="2.40.480.10">
    <property type="entry name" value="Allene oxide cyclase-like"/>
    <property type="match status" value="1"/>
</dbReference>
<dbReference type="InterPro" id="IPR034871">
    <property type="entry name" value="Allene_oxi_cyc_sf"/>
</dbReference>
<dbReference type="Pfam" id="PF03018">
    <property type="entry name" value="Dirigent"/>
    <property type="match status" value="1"/>
</dbReference>
<keyword evidence="5" id="KW-1185">Reference proteome</keyword>
<evidence type="ECO:0000256" key="2">
    <source>
        <dbReference type="ARBA" id="ARBA00022525"/>
    </source>
</evidence>
<name>A0ABW0B9V6_9ACTN</name>
<gene>
    <name evidence="4" type="ORF">ACFPRK_26260</name>
</gene>
<dbReference type="EMBL" id="JBHSKI010000013">
    <property type="protein sequence ID" value="MFC5174069.1"/>
    <property type="molecule type" value="Genomic_DNA"/>
</dbReference>
<keyword evidence="2" id="KW-0964">Secreted</keyword>
<dbReference type="RefSeq" id="WP_234316881.1">
    <property type="nucleotide sequence ID" value="NZ_JBHSKI010000013.1"/>
</dbReference>
<feature type="compositionally biased region" description="Basic and acidic residues" evidence="3">
    <location>
        <begin position="228"/>
        <end position="237"/>
    </location>
</feature>
<evidence type="ECO:0000256" key="1">
    <source>
        <dbReference type="ARBA" id="ARBA00004613"/>
    </source>
</evidence>
<feature type="region of interest" description="Disordered" evidence="3">
    <location>
        <begin position="227"/>
        <end position="250"/>
    </location>
</feature>
<comment type="subcellular location">
    <subcellularLocation>
        <location evidence="1">Secreted</location>
    </subcellularLocation>
</comment>
<evidence type="ECO:0000313" key="4">
    <source>
        <dbReference type="EMBL" id="MFC5174069.1"/>
    </source>
</evidence>